<evidence type="ECO:0000256" key="1">
    <source>
        <dbReference type="SAM" id="MobiDB-lite"/>
    </source>
</evidence>
<feature type="domain" description="LysM" evidence="3">
    <location>
        <begin position="166"/>
        <end position="210"/>
    </location>
</feature>
<accession>A0A2I1JXW8</accession>
<evidence type="ECO:0000256" key="2">
    <source>
        <dbReference type="SAM" id="Phobius"/>
    </source>
</evidence>
<reference evidence="4 5" key="1">
    <citation type="submission" date="2017-12" db="EMBL/GenBank/DDBJ databases">
        <title>Phylogenetic diversity of female urinary microbiome.</title>
        <authorList>
            <person name="Thomas-White K."/>
            <person name="Wolfe A.J."/>
        </authorList>
    </citation>
    <scope>NUCLEOTIDE SEQUENCE [LARGE SCALE GENOMIC DNA]</scope>
    <source>
        <strain evidence="4 5">UMB0898</strain>
    </source>
</reference>
<dbReference type="AlphaFoldDB" id="A0A2I1JXW8"/>
<feature type="region of interest" description="Disordered" evidence="1">
    <location>
        <begin position="14"/>
        <end position="39"/>
    </location>
</feature>
<evidence type="ECO:0000313" key="4">
    <source>
        <dbReference type="EMBL" id="PKY88226.1"/>
    </source>
</evidence>
<dbReference type="Proteomes" id="UP000234384">
    <property type="component" value="Unassembled WGS sequence"/>
</dbReference>
<dbReference type="InterPro" id="IPR036779">
    <property type="entry name" value="LysM_dom_sf"/>
</dbReference>
<dbReference type="PROSITE" id="PS51782">
    <property type="entry name" value="LYSM"/>
    <property type="match status" value="1"/>
</dbReference>
<name>A0A2I1JXW8_9LACT</name>
<dbReference type="Pfam" id="PF01476">
    <property type="entry name" value="LysM"/>
    <property type="match status" value="1"/>
</dbReference>
<evidence type="ECO:0000313" key="5">
    <source>
        <dbReference type="Proteomes" id="UP000234384"/>
    </source>
</evidence>
<dbReference type="SMART" id="SM00257">
    <property type="entry name" value="LysM"/>
    <property type="match status" value="1"/>
</dbReference>
<evidence type="ECO:0000259" key="3">
    <source>
        <dbReference type="PROSITE" id="PS51782"/>
    </source>
</evidence>
<organism evidence="4 5">
    <name type="scientific">Falseniella ignava</name>
    <dbReference type="NCBI Taxonomy" id="137730"/>
    <lineage>
        <taxon>Bacteria</taxon>
        <taxon>Bacillati</taxon>
        <taxon>Bacillota</taxon>
        <taxon>Bacilli</taxon>
        <taxon>Lactobacillales</taxon>
        <taxon>Aerococcaceae</taxon>
        <taxon>Falseniella</taxon>
    </lineage>
</organism>
<feature type="region of interest" description="Disordered" evidence="1">
    <location>
        <begin position="135"/>
        <end position="168"/>
    </location>
</feature>
<dbReference type="CDD" id="cd00118">
    <property type="entry name" value="LysM"/>
    <property type="match status" value="1"/>
</dbReference>
<keyword evidence="2" id="KW-0812">Transmembrane</keyword>
<comment type="caution">
    <text evidence="4">The sequence shown here is derived from an EMBL/GenBank/DDBJ whole genome shotgun (WGS) entry which is preliminary data.</text>
</comment>
<protein>
    <submittedName>
        <fullName evidence="4">LysM domain-containing protein</fullName>
    </submittedName>
</protein>
<dbReference type="SUPFAM" id="SSF54106">
    <property type="entry name" value="LysM domain"/>
    <property type="match status" value="1"/>
</dbReference>
<proteinExistence type="predicted"/>
<keyword evidence="2" id="KW-0472">Membrane</keyword>
<gene>
    <name evidence="4" type="ORF">CYJ57_05950</name>
</gene>
<feature type="transmembrane region" description="Helical" evidence="2">
    <location>
        <begin position="69"/>
        <end position="88"/>
    </location>
</feature>
<keyword evidence="2" id="KW-1133">Transmembrane helix</keyword>
<dbReference type="OrthoDB" id="2152150at2"/>
<dbReference type="Gene3D" id="3.10.350.10">
    <property type="entry name" value="LysM domain"/>
    <property type="match status" value="1"/>
</dbReference>
<feature type="compositionally biased region" description="Low complexity" evidence="1">
    <location>
        <begin position="140"/>
        <end position="150"/>
    </location>
</feature>
<dbReference type="EMBL" id="PKHE01000015">
    <property type="protein sequence ID" value="PKY88226.1"/>
    <property type="molecule type" value="Genomic_DNA"/>
</dbReference>
<dbReference type="InterPro" id="IPR018392">
    <property type="entry name" value="LysM"/>
</dbReference>
<sequence>MILTIRRFLMPKDNENDYRGAEGMNHDSPSQSAQEPWDNKFEEDNLKERQFSRSVRNQPAKEARNLSKVLLLIIIVGFITPFLLYIIVNGGKKNDQIATRPATEVRIDRNSTTKEETKETTANEITLATREVTNETIESTTAQPQTTQAPPAEPTPAPQTPSQGSGTYTVQAGDSWFAIARNYGIDVYQLAQFNGASIDSPLFPGDTIQIP</sequence>